<dbReference type="Proteomes" id="UP001374579">
    <property type="component" value="Unassembled WGS sequence"/>
</dbReference>
<dbReference type="EMBL" id="JBAMIC010000022">
    <property type="protein sequence ID" value="KAK7091743.1"/>
    <property type="molecule type" value="Genomic_DNA"/>
</dbReference>
<dbReference type="AlphaFoldDB" id="A0AAN9G1B7"/>
<protein>
    <submittedName>
        <fullName evidence="2">Uncharacterized protein</fullName>
    </submittedName>
</protein>
<feature type="signal peptide" evidence="1">
    <location>
        <begin position="1"/>
        <end position="16"/>
    </location>
</feature>
<name>A0AAN9G1B7_9CAEN</name>
<reference evidence="2 3" key="1">
    <citation type="submission" date="2024-02" db="EMBL/GenBank/DDBJ databases">
        <title>Chromosome-scale genome assembly of the rough periwinkle Littorina saxatilis.</title>
        <authorList>
            <person name="De Jode A."/>
            <person name="Faria R."/>
            <person name="Formenti G."/>
            <person name="Sims Y."/>
            <person name="Smith T.P."/>
            <person name="Tracey A."/>
            <person name="Wood J.M.D."/>
            <person name="Zagrodzka Z.B."/>
            <person name="Johannesson K."/>
            <person name="Butlin R.K."/>
            <person name="Leder E.H."/>
        </authorList>
    </citation>
    <scope>NUCLEOTIDE SEQUENCE [LARGE SCALE GENOMIC DNA]</scope>
    <source>
        <strain evidence="2">Snail1</strain>
        <tissue evidence="2">Muscle</tissue>
    </source>
</reference>
<evidence type="ECO:0000256" key="1">
    <source>
        <dbReference type="SAM" id="SignalP"/>
    </source>
</evidence>
<organism evidence="2 3">
    <name type="scientific">Littorina saxatilis</name>
    <dbReference type="NCBI Taxonomy" id="31220"/>
    <lineage>
        <taxon>Eukaryota</taxon>
        <taxon>Metazoa</taxon>
        <taxon>Spiralia</taxon>
        <taxon>Lophotrochozoa</taxon>
        <taxon>Mollusca</taxon>
        <taxon>Gastropoda</taxon>
        <taxon>Caenogastropoda</taxon>
        <taxon>Littorinimorpha</taxon>
        <taxon>Littorinoidea</taxon>
        <taxon>Littorinidae</taxon>
        <taxon>Littorina</taxon>
    </lineage>
</organism>
<sequence length="116" mass="12317">MMYLVVLALCLPAILAQGFGTPTPQIGGFQPGLRFNYQPGFPYPYGINYGNPCIGSGSRTQQCVQQYQQCSPGGQTCCPGTTCRQQYGSFQCLPSFGFDEAQATDAPTDVAADAAV</sequence>
<gene>
    <name evidence="2" type="ORF">V1264_009386</name>
</gene>
<evidence type="ECO:0000313" key="2">
    <source>
        <dbReference type="EMBL" id="KAK7091743.1"/>
    </source>
</evidence>
<comment type="caution">
    <text evidence="2">The sequence shown here is derived from an EMBL/GenBank/DDBJ whole genome shotgun (WGS) entry which is preliminary data.</text>
</comment>
<evidence type="ECO:0000313" key="3">
    <source>
        <dbReference type="Proteomes" id="UP001374579"/>
    </source>
</evidence>
<keyword evidence="1" id="KW-0732">Signal</keyword>
<proteinExistence type="predicted"/>
<feature type="chain" id="PRO_5042838540" evidence="1">
    <location>
        <begin position="17"/>
        <end position="116"/>
    </location>
</feature>
<accession>A0AAN9G1B7</accession>
<keyword evidence="3" id="KW-1185">Reference proteome</keyword>